<sequence length="433" mass="47817">MRSVRHVSIRSLVFVGSLLCGLSAAHAETFPTVDQLPSRPELPDPLKPTTGPIVRTVSEWEMQRRPELAKLISHYMYGQLPERMPVLAAVEMEDTKAYSGKATLRDITLRMGNADAPPVHLLLVIPNDGKKTHPIFVGMNFAGNHAATDHPKVRINPNWIYPKYPGVTDNRATEASRGSQVDVWAIDQAIARGYAVALVYSGDFDPDRTDLRGGYQPILRQKLGRPHGAADFSTIAVWAWGMSQVVSYVRELSEIDPARVAIVGHSRLGKTALLCGAFDDRVQVVISHQAGCGGSAPSRGKIGEPVERINTVFPHWFNDNFKTFNKSPDRLPFDQNCLAALVAPRSLLFSNAVKDTWANPDGQLEVLKSANSVWQLYGKAGIDSAAKPVMNELIGDRLGYFLRPGEHSMNRQDWKAFLDFADREFAKNPAKGE</sequence>
<feature type="signal peptide" evidence="4">
    <location>
        <begin position="1"/>
        <end position="27"/>
    </location>
</feature>
<keyword evidence="3" id="KW-0378">Hydrolase</keyword>
<dbReference type="Pfam" id="PF22244">
    <property type="entry name" value="GCE_fung"/>
    <property type="match status" value="1"/>
</dbReference>
<evidence type="ECO:0000256" key="1">
    <source>
        <dbReference type="ARBA" id="ARBA00022487"/>
    </source>
</evidence>
<dbReference type="EMBL" id="LR586016">
    <property type="protein sequence ID" value="VIP03343.1"/>
    <property type="molecule type" value="Genomic_DNA"/>
</dbReference>
<evidence type="ECO:0000313" key="7">
    <source>
        <dbReference type="Proteomes" id="UP000464378"/>
    </source>
</evidence>
<dbReference type="KEGG" id="tim:GMBLW1_06170"/>
<dbReference type="InterPro" id="IPR054579">
    <property type="entry name" value="GCE-like_dom"/>
</dbReference>
<dbReference type="InParanoid" id="A0A6C2YQF7"/>
<evidence type="ECO:0000313" key="6">
    <source>
        <dbReference type="EMBL" id="VIP03343.1"/>
    </source>
</evidence>
<feature type="chain" id="PRO_5036383895" description="4-O-methyl-glucuronoyl methylesterase-like domain-containing protein" evidence="4">
    <location>
        <begin position="28"/>
        <end position="433"/>
    </location>
</feature>
<dbReference type="InterPro" id="IPR029058">
    <property type="entry name" value="AB_hydrolase_fold"/>
</dbReference>
<keyword evidence="7" id="KW-1185">Reference proteome</keyword>
<evidence type="ECO:0000256" key="4">
    <source>
        <dbReference type="SAM" id="SignalP"/>
    </source>
</evidence>
<dbReference type="SUPFAM" id="SSF53474">
    <property type="entry name" value="alpha/beta-Hydrolases"/>
    <property type="match status" value="1"/>
</dbReference>
<keyword evidence="2 4" id="KW-0732">Signal</keyword>
<dbReference type="Gene3D" id="3.40.50.1820">
    <property type="entry name" value="alpha/beta hydrolase"/>
    <property type="match status" value="1"/>
</dbReference>
<dbReference type="GO" id="GO:0052689">
    <property type="term" value="F:carboxylic ester hydrolase activity"/>
    <property type="evidence" value="ECO:0007669"/>
    <property type="project" value="UniProtKB-KW"/>
</dbReference>
<evidence type="ECO:0000256" key="2">
    <source>
        <dbReference type="ARBA" id="ARBA00022729"/>
    </source>
</evidence>
<gene>
    <name evidence="6" type="ORF">GMBLW1_06170</name>
</gene>
<organism evidence="6">
    <name type="scientific">Tuwongella immobilis</name>
    <dbReference type="NCBI Taxonomy" id="692036"/>
    <lineage>
        <taxon>Bacteria</taxon>
        <taxon>Pseudomonadati</taxon>
        <taxon>Planctomycetota</taxon>
        <taxon>Planctomycetia</taxon>
        <taxon>Gemmatales</taxon>
        <taxon>Gemmataceae</taxon>
        <taxon>Tuwongella</taxon>
    </lineage>
</organism>
<protein>
    <recommendedName>
        <fullName evidence="5">4-O-methyl-glucuronoyl methylesterase-like domain-containing protein</fullName>
    </recommendedName>
</protein>
<dbReference type="Proteomes" id="UP000464378">
    <property type="component" value="Chromosome"/>
</dbReference>
<dbReference type="RefSeq" id="WP_162658423.1">
    <property type="nucleotide sequence ID" value="NZ_LR593887.1"/>
</dbReference>
<evidence type="ECO:0000256" key="3">
    <source>
        <dbReference type="ARBA" id="ARBA00022801"/>
    </source>
</evidence>
<proteinExistence type="predicted"/>
<dbReference type="AlphaFoldDB" id="A0A6C2YQF7"/>
<reference evidence="6" key="1">
    <citation type="submission" date="2019-04" db="EMBL/GenBank/DDBJ databases">
        <authorList>
            <consortium name="Science for Life Laboratories"/>
        </authorList>
    </citation>
    <scope>NUCLEOTIDE SEQUENCE</scope>
    <source>
        <strain evidence="6">MBLW1</strain>
    </source>
</reference>
<accession>A0A6C2YQF7</accession>
<dbReference type="EMBL" id="LR593887">
    <property type="protein sequence ID" value="VTS04058.1"/>
    <property type="molecule type" value="Genomic_DNA"/>
</dbReference>
<feature type="domain" description="4-O-methyl-glucuronoyl methylesterase-like" evidence="5">
    <location>
        <begin position="230"/>
        <end position="378"/>
    </location>
</feature>
<evidence type="ECO:0000259" key="5">
    <source>
        <dbReference type="Pfam" id="PF22244"/>
    </source>
</evidence>
<keyword evidence="1" id="KW-0719">Serine esterase</keyword>
<name>A0A6C2YQF7_9BACT</name>